<comment type="caution">
    <text evidence="10">The sequence shown here is derived from an EMBL/GenBank/DDBJ whole genome shotgun (WGS) entry which is preliminary data.</text>
</comment>
<comment type="similarity">
    <text evidence="8">Belongs to the acetyltransferase family. GNA1 subfamily.</text>
</comment>
<gene>
    <name evidence="10" type="primary">GNA1</name>
    <name evidence="10" type="ORF">LPJ53_005660</name>
</gene>
<keyword evidence="4 8" id="KW-0808">Transferase</keyword>
<dbReference type="GO" id="GO:0005789">
    <property type="term" value="C:endoplasmic reticulum membrane"/>
    <property type="evidence" value="ECO:0007669"/>
    <property type="project" value="UniProtKB-SubCell"/>
</dbReference>
<feature type="domain" description="N-acetyltransferase" evidence="9">
    <location>
        <begin position="22"/>
        <end position="175"/>
    </location>
</feature>
<dbReference type="FunFam" id="3.40.630.30:FF:000048">
    <property type="entry name" value="Glucosamine 6-phosphate N-acetyltransferase"/>
    <property type="match status" value="1"/>
</dbReference>
<dbReference type="Proteomes" id="UP001149813">
    <property type="component" value="Unassembled WGS sequence"/>
</dbReference>
<dbReference type="EMBL" id="JANBOJ010000367">
    <property type="protein sequence ID" value="KAJ1719611.1"/>
    <property type="molecule type" value="Genomic_DNA"/>
</dbReference>
<comment type="subunit">
    <text evidence="3">Homodimer.</text>
</comment>
<dbReference type="PROSITE" id="PS51186">
    <property type="entry name" value="GNAT"/>
    <property type="match status" value="1"/>
</dbReference>
<dbReference type="PANTHER" id="PTHR13355">
    <property type="entry name" value="GLUCOSAMINE 6-PHOSPHATE N-ACETYLTRANSFERASE"/>
    <property type="match status" value="1"/>
</dbReference>
<evidence type="ECO:0000256" key="4">
    <source>
        <dbReference type="ARBA" id="ARBA00022679"/>
    </source>
</evidence>
<dbReference type="Pfam" id="PF00583">
    <property type="entry name" value="Acetyltransf_1"/>
    <property type="match status" value="1"/>
</dbReference>
<protein>
    <recommendedName>
        <fullName evidence="8">Glucosamine 6-phosphate N-acetyltransferase</fullName>
        <ecNumber evidence="8">2.3.1.4</ecNumber>
    </recommendedName>
</protein>
<sequence>MVSSNSLFDSSLMGTSVMSMVPENHVMRPLELTDYRKGYMECLSNLTIVGDVSEQMFGESFEDMQRSGNYLVIVIEDLSTQKIVASGSLIVEQKFLRNCGRVGHIEDIVVAKGQQGKRFGFTIIKQLLELANVAGCYKSILDCSLDNAPFYEKCGLENKGVQMAVYAPNVSLKKA</sequence>
<evidence type="ECO:0000313" key="11">
    <source>
        <dbReference type="Proteomes" id="UP001149813"/>
    </source>
</evidence>
<accession>A0A9W7XS08</accession>
<dbReference type="SUPFAM" id="SSF55729">
    <property type="entry name" value="Acyl-CoA N-acyltransferases (Nat)"/>
    <property type="match status" value="1"/>
</dbReference>
<reference evidence="10" key="1">
    <citation type="submission" date="2022-07" db="EMBL/GenBank/DDBJ databases">
        <title>Phylogenomic reconstructions and comparative analyses of Kickxellomycotina fungi.</title>
        <authorList>
            <person name="Reynolds N.K."/>
            <person name="Stajich J.E."/>
            <person name="Barry K."/>
            <person name="Grigoriev I.V."/>
            <person name="Crous P."/>
            <person name="Smith M.E."/>
        </authorList>
    </citation>
    <scope>NUCLEOTIDE SEQUENCE</scope>
    <source>
        <strain evidence="10">NBRC 32514</strain>
    </source>
</reference>
<evidence type="ECO:0000256" key="2">
    <source>
        <dbReference type="ARBA" id="ARBA00004586"/>
    </source>
</evidence>
<keyword evidence="7 8" id="KW-0012">Acyltransferase</keyword>
<dbReference type="InterPro" id="IPR000182">
    <property type="entry name" value="GNAT_dom"/>
</dbReference>
<evidence type="ECO:0000256" key="8">
    <source>
        <dbReference type="RuleBase" id="RU365086"/>
    </source>
</evidence>
<dbReference type="OrthoDB" id="10039976at2759"/>
<evidence type="ECO:0000256" key="7">
    <source>
        <dbReference type="ARBA" id="ARBA00023315"/>
    </source>
</evidence>
<proteinExistence type="inferred from homology"/>
<comment type="catalytic activity">
    <reaction evidence="8">
        <text>D-glucosamine 6-phosphate + acetyl-CoA = N-acetyl-D-glucosamine 6-phosphate + CoA + H(+)</text>
        <dbReference type="Rhea" id="RHEA:10292"/>
        <dbReference type="ChEBI" id="CHEBI:15378"/>
        <dbReference type="ChEBI" id="CHEBI:57287"/>
        <dbReference type="ChEBI" id="CHEBI:57288"/>
        <dbReference type="ChEBI" id="CHEBI:57513"/>
        <dbReference type="ChEBI" id="CHEBI:58725"/>
        <dbReference type="EC" id="2.3.1.4"/>
    </reaction>
</comment>
<dbReference type="PANTHER" id="PTHR13355:SF11">
    <property type="entry name" value="GLUCOSAMINE 6-PHOSPHATE N-ACETYLTRANSFERASE"/>
    <property type="match status" value="1"/>
</dbReference>
<dbReference type="InterPro" id="IPR016181">
    <property type="entry name" value="Acyl_CoA_acyltransferase"/>
</dbReference>
<keyword evidence="6" id="KW-0472">Membrane</keyword>
<dbReference type="EC" id="2.3.1.4" evidence="8"/>
<dbReference type="CDD" id="cd04301">
    <property type="entry name" value="NAT_SF"/>
    <property type="match status" value="1"/>
</dbReference>
<evidence type="ECO:0000313" key="10">
    <source>
        <dbReference type="EMBL" id="KAJ1719611.1"/>
    </source>
</evidence>
<comment type="pathway">
    <text evidence="8">Nucleotide-sugar biosynthesis; UDP-N-acetyl-alpha-D-glucosamine biosynthesis; N-acetyl-alpha-D-glucosamine 1-phosphate from alpha-D-glucosamine 6-phosphate (route I): step 1/2.</text>
</comment>
<dbReference type="InterPro" id="IPR039143">
    <property type="entry name" value="GNPNAT1-like"/>
</dbReference>
<keyword evidence="11" id="KW-1185">Reference proteome</keyword>
<organism evidence="10 11">
    <name type="scientific">Coemansia erecta</name>
    <dbReference type="NCBI Taxonomy" id="147472"/>
    <lineage>
        <taxon>Eukaryota</taxon>
        <taxon>Fungi</taxon>
        <taxon>Fungi incertae sedis</taxon>
        <taxon>Zoopagomycota</taxon>
        <taxon>Kickxellomycotina</taxon>
        <taxon>Kickxellomycetes</taxon>
        <taxon>Kickxellales</taxon>
        <taxon>Kickxellaceae</taxon>
        <taxon>Coemansia</taxon>
    </lineage>
</organism>
<evidence type="ECO:0000259" key="9">
    <source>
        <dbReference type="PROSITE" id="PS51186"/>
    </source>
</evidence>
<dbReference type="GO" id="GO:0004343">
    <property type="term" value="F:glucosamine 6-phosphate N-acetyltransferase activity"/>
    <property type="evidence" value="ECO:0007669"/>
    <property type="project" value="UniProtKB-UniRule"/>
</dbReference>
<evidence type="ECO:0000256" key="1">
    <source>
        <dbReference type="ARBA" id="ARBA00004184"/>
    </source>
</evidence>
<dbReference type="Gene3D" id="3.40.630.30">
    <property type="match status" value="1"/>
</dbReference>
<evidence type="ECO:0000256" key="6">
    <source>
        <dbReference type="ARBA" id="ARBA00023136"/>
    </source>
</evidence>
<evidence type="ECO:0000256" key="5">
    <source>
        <dbReference type="ARBA" id="ARBA00022824"/>
    </source>
</evidence>
<comment type="subcellular location">
    <subcellularLocation>
        <location evidence="1">Endomembrane system</location>
        <topology evidence="1">Peripheral membrane protein</topology>
    </subcellularLocation>
    <subcellularLocation>
        <location evidence="2">Endoplasmic reticulum membrane</location>
    </subcellularLocation>
</comment>
<keyword evidence="5" id="KW-0256">Endoplasmic reticulum</keyword>
<evidence type="ECO:0000256" key="3">
    <source>
        <dbReference type="ARBA" id="ARBA00011738"/>
    </source>
</evidence>
<dbReference type="GO" id="GO:0006048">
    <property type="term" value="P:UDP-N-acetylglucosamine biosynthetic process"/>
    <property type="evidence" value="ECO:0007669"/>
    <property type="project" value="UniProtKB-UniRule"/>
</dbReference>
<dbReference type="AlphaFoldDB" id="A0A9W7XS08"/>
<name>A0A9W7XS08_9FUNG</name>